<organism evidence="2 3">
    <name type="scientific">Roseivirga thermotolerans</name>
    <dbReference type="NCBI Taxonomy" id="1758176"/>
    <lineage>
        <taxon>Bacteria</taxon>
        <taxon>Pseudomonadati</taxon>
        <taxon>Bacteroidota</taxon>
        <taxon>Cytophagia</taxon>
        <taxon>Cytophagales</taxon>
        <taxon>Roseivirgaceae</taxon>
        <taxon>Roseivirga</taxon>
    </lineage>
</organism>
<dbReference type="RefSeq" id="WP_189628536.1">
    <property type="nucleotide sequence ID" value="NZ_BNAG01000001.1"/>
</dbReference>
<keyword evidence="3" id="KW-1185">Reference proteome</keyword>
<evidence type="ECO:0000313" key="2">
    <source>
        <dbReference type="EMBL" id="GHE53023.1"/>
    </source>
</evidence>
<gene>
    <name evidence="2" type="ORF">GCM10011340_04240</name>
</gene>
<dbReference type="Pfam" id="PF06172">
    <property type="entry name" value="Cupin_5"/>
    <property type="match status" value="1"/>
</dbReference>
<reference evidence="3" key="1">
    <citation type="journal article" date="2019" name="Int. J. Syst. Evol. Microbiol.">
        <title>The Global Catalogue of Microorganisms (GCM) 10K type strain sequencing project: providing services to taxonomists for standard genome sequencing and annotation.</title>
        <authorList>
            <consortium name="The Broad Institute Genomics Platform"/>
            <consortium name="The Broad Institute Genome Sequencing Center for Infectious Disease"/>
            <person name="Wu L."/>
            <person name="Ma J."/>
        </authorList>
    </citation>
    <scope>NUCLEOTIDE SEQUENCE [LARGE SCALE GENOMIC DNA]</scope>
    <source>
        <strain evidence="3">CGMCC 1.15111</strain>
    </source>
</reference>
<dbReference type="EMBL" id="BNAG01000001">
    <property type="protein sequence ID" value="GHE53023.1"/>
    <property type="molecule type" value="Genomic_DNA"/>
</dbReference>
<proteinExistence type="predicted"/>
<comment type="caution">
    <text evidence="2">The sequence shown here is derived from an EMBL/GenBank/DDBJ whole genome shotgun (WGS) entry which is preliminary data.</text>
</comment>
<dbReference type="InterPro" id="IPR011051">
    <property type="entry name" value="RmlC_Cupin_sf"/>
</dbReference>
<dbReference type="PANTHER" id="PTHR33387:SF3">
    <property type="entry name" value="DUF985 DOMAIN-CONTAINING PROTEIN"/>
    <property type="match status" value="1"/>
</dbReference>
<protein>
    <recommendedName>
        <fullName evidence="1">DUF985 domain-containing protein</fullName>
    </recommendedName>
</protein>
<dbReference type="SUPFAM" id="SSF51182">
    <property type="entry name" value="RmlC-like cupins"/>
    <property type="match status" value="1"/>
</dbReference>
<dbReference type="CDD" id="cd06121">
    <property type="entry name" value="cupin_YML079wp"/>
    <property type="match status" value="1"/>
</dbReference>
<dbReference type="PANTHER" id="PTHR33387">
    <property type="entry name" value="RMLC-LIKE JELLY ROLL FOLD PROTEIN"/>
    <property type="match status" value="1"/>
</dbReference>
<evidence type="ECO:0000259" key="1">
    <source>
        <dbReference type="Pfam" id="PF06172"/>
    </source>
</evidence>
<dbReference type="Gene3D" id="2.60.120.10">
    <property type="entry name" value="Jelly Rolls"/>
    <property type="match status" value="1"/>
</dbReference>
<name>A0ABQ3I5P6_9BACT</name>
<feature type="domain" description="DUF985" evidence="1">
    <location>
        <begin position="5"/>
        <end position="144"/>
    </location>
</feature>
<dbReference type="InterPro" id="IPR009327">
    <property type="entry name" value="Cupin_DUF985"/>
</dbReference>
<dbReference type="InterPro" id="IPR039935">
    <property type="entry name" value="YML079W-like"/>
</dbReference>
<dbReference type="Proteomes" id="UP000658258">
    <property type="component" value="Unassembled WGS sequence"/>
</dbReference>
<evidence type="ECO:0000313" key="3">
    <source>
        <dbReference type="Proteomes" id="UP000658258"/>
    </source>
</evidence>
<dbReference type="InterPro" id="IPR014710">
    <property type="entry name" value="RmlC-like_jellyroll"/>
</dbReference>
<accession>A0ABQ3I5P6</accession>
<sequence>MKNAQYWIEKLNLEKHPEGGFFAETYRSKEKLHETKLPDRYKTGRVFGTSIYFLLTVESVSNFHRLASDEIWHYHFGGSVKVHFIHKDGTTSEHVLGPDLERSQSFQLVIPRGTWFAAEVIEADYVLVGCTVSPGFEFEDFELADRTELSSAYPQHQTLIDRFTNNQS</sequence>